<dbReference type="InterPro" id="IPR050952">
    <property type="entry name" value="TRIM-NHL_E3_ligases"/>
</dbReference>
<dbReference type="GO" id="GO:0061630">
    <property type="term" value="F:ubiquitin protein ligase activity"/>
    <property type="evidence" value="ECO:0007669"/>
    <property type="project" value="TreeGrafter"/>
</dbReference>
<dbReference type="GO" id="GO:0043161">
    <property type="term" value="P:proteasome-mediated ubiquitin-dependent protein catabolic process"/>
    <property type="evidence" value="ECO:0007669"/>
    <property type="project" value="TreeGrafter"/>
</dbReference>
<evidence type="ECO:0000256" key="1">
    <source>
        <dbReference type="SAM" id="Coils"/>
    </source>
</evidence>
<evidence type="ECO:0000313" key="3">
    <source>
        <dbReference type="Proteomes" id="UP001165289"/>
    </source>
</evidence>
<keyword evidence="3" id="KW-1185">Reference proteome</keyword>
<dbReference type="Gene3D" id="2.120.10.30">
    <property type="entry name" value="TolB, C-terminal domain"/>
    <property type="match status" value="1"/>
</dbReference>
<dbReference type="GO" id="GO:0000209">
    <property type="term" value="P:protein polyubiquitination"/>
    <property type="evidence" value="ECO:0007669"/>
    <property type="project" value="TreeGrafter"/>
</dbReference>
<gene>
    <name evidence="2" type="ORF">LOD99_3321</name>
</gene>
<name>A0AAV7JXX9_9METZ</name>
<dbReference type="AlphaFoldDB" id="A0AAV7JXX9"/>
<comment type="caution">
    <text evidence="2">The sequence shown here is derived from an EMBL/GenBank/DDBJ whole genome shotgun (WGS) entry which is preliminary data.</text>
</comment>
<sequence length="462" mass="52226">MATQNLRANKHSLFKVSITAETRVVTIQECIWELEARKVKVTQAQQDMVSRVEKEFNRLLNILLDAENNAITRVKHAYSPYIEELDSHIADLQSELNELKTLTKHIASLDPSQSILGTYRGKSTHIDDGIDKLAAKLQKPTFLSEDRIRGALKKFSNTPNISLVHDSNIIYKLQQPFHIVVDKARTPVHTVDPNSWGIRIAPYDIKTAGKHLFMLKRYDNIVFVIDPEISIWTCFQVDRSLWYNSVHALAVSRDNVLVSVPDKDCIRILTKQGDFLNEVVRVLGHGSWHELKKPHGMTTTSNNLVVIANTGNDQVLVYNLESDFAKQLDSNPFTSSKLISPTEVAVTKSDDIIVLHQGTPFLHVYSISGELLAKFGTCIPQENGKYLTPRHITVGPKDSIIVVDREYLNFYKRSSPVQHRLSYVGGWGKAVVVWKDKLIAYVNGMFCSFSLDGFEDEQITSI</sequence>
<accession>A0AAV7JXX9</accession>
<evidence type="ECO:0000313" key="2">
    <source>
        <dbReference type="EMBL" id="KAI6653818.1"/>
    </source>
</evidence>
<proteinExistence type="predicted"/>
<protein>
    <submittedName>
        <fullName evidence="2">Uncharacterized protein</fullName>
    </submittedName>
</protein>
<dbReference type="InterPro" id="IPR011042">
    <property type="entry name" value="6-blade_b-propeller_TolB-like"/>
</dbReference>
<organism evidence="2 3">
    <name type="scientific">Oopsacas minuta</name>
    <dbReference type="NCBI Taxonomy" id="111878"/>
    <lineage>
        <taxon>Eukaryota</taxon>
        <taxon>Metazoa</taxon>
        <taxon>Porifera</taxon>
        <taxon>Hexactinellida</taxon>
        <taxon>Hexasterophora</taxon>
        <taxon>Lyssacinosida</taxon>
        <taxon>Leucopsacidae</taxon>
        <taxon>Oopsacas</taxon>
    </lineage>
</organism>
<feature type="coiled-coil region" evidence="1">
    <location>
        <begin position="49"/>
        <end position="102"/>
    </location>
</feature>
<dbReference type="EMBL" id="JAKMXF010000255">
    <property type="protein sequence ID" value="KAI6653818.1"/>
    <property type="molecule type" value="Genomic_DNA"/>
</dbReference>
<reference evidence="2 3" key="1">
    <citation type="journal article" date="2023" name="BMC Biol.">
        <title>The compact genome of the sponge Oopsacas minuta (Hexactinellida) is lacking key metazoan core genes.</title>
        <authorList>
            <person name="Santini S."/>
            <person name="Schenkelaars Q."/>
            <person name="Jourda C."/>
            <person name="Duchesne M."/>
            <person name="Belahbib H."/>
            <person name="Rocher C."/>
            <person name="Selva M."/>
            <person name="Riesgo A."/>
            <person name="Vervoort M."/>
            <person name="Leys S.P."/>
            <person name="Kodjabachian L."/>
            <person name="Le Bivic A."/>
            <person name="Borchiellini C."/>
            <person name="Claverie J.M."/>
            <person name="Renard E."/>
        </authorList>
    </citation>
    <scope>NUCLEOTIDE SEQUENCE [LARGE SCALE GENOMIC DNA]</scope>
    <source>
        <strain evidence="2">SPO-2</strain>
    </source>
</reference>
<dbReference type="GO" id="GO:0008270">
    <property type="term" value="F:zinc ion binding"/>
    <property type="evidence" value="ECO:0007669"/>
    <property type="project" value="UniProtKB-KW"/>
</dbReference>
<dbReference type="PANTHER" id="PTHR24104">
    <property type="entry name" value="E3 UBIQUITIN-PROTEIN LIGASE NHLRC1-RELATED"/>
    <property type="match status" value="1"/>
</dbReference>
<dbReference type="SUPFAM" id="SSF63829">
    <property type="entry name" value="Calcium-dependent phosphotriesterase"/>
    <property type="match status" value="1"/>
</dbReference>
<dbReference type="Proteomes" id="UP001165289">
    <property type="component" value="Unassembled WGS sequence"/>
</dbReference>
<dbReference type="PANTHER" id="PTHR24104:SF25">
    <property type="entry name" value="PROTEIN LIN-41"/>
    <property type="match status" value="1"/>
</dbReference>
<keyword evidence="1" id="KW-0175">Coiled coil</keyword>